<dbReference type="AlphaFoldDB" id="F6RVV2"/>
<comment type="subcellular location">
    <subcellularLocation>
        <location evidence="1">Membrane</location>
    </subcellularLocation>
</comment>
<evidence type="ECO:0000256" key="6">
    <source>
        <dbReference type="ARBA" id="ARBA00023319"/>
    </source>
</evidence>
<evidence type="ECO:0000313" key="11">
    <source>
        <dbReference type="Proteomes" id="UP000009136"/>
    </source>
</evidence>
<dbReference type="SMART" id="SM00406">
    <property type="entry name" value="IGv"/>
    <property type="match status" value="2"/>
</dbReference>
<dbReference type="HOGENOM" id="CLU_032563_1_0_1"/>
<dbReference type="GeneTree" id="ENSGT00940000162484"/>
<dbReference type="Pfam" id="PF07686">
    <property type="entry name" value="V-set"/>
    <property type="match status" value="2"/>
</dbReference>
<evidence type="ECO:0000259" key="9">
    <source>
        <dbReference type="PROSITE" id="PS50835"/>
    </source>
</evidence>
<protein>
    <submittedName>
        <fullName evidence="10">Butyrophilin like 2</fullName>
    </submittedName>
</protein>
<name>F6RVV2_BOVIN</name>
<dbReference type="InterPro" id="IPR050504">
    <property type="entry name" value="IgSF_BTN/MOG"/>
</dbReference>
<dbReference type="InterPro" id="IPR007110">
    <property type="entry name" value="Ig-like_dom"/>
</dbReference>
<keyword evidence="6" id="KW-0393">Immunoglobulin domain</keyword>
<evidence type="ECO:0000256" key="8">
    <source>
        <dbReference type="SAM" id="Phobius"/>
    </source>
</evidence>
<evidence type="ECO:0000256" key="1">
    <source>
        <dbReference type="ARBA" id="ARBA00004370"/>
    </source>
</evidence>
<keyword evidence="4 8" id="KW-0472">Membrane</keyword>
<evidence type="ECO:0000256" key="3">
    <source>
        <dbReference type="ARBA" id="ARBA00022989"/>
    </source>
</evidence>
<gene>
    <name evidence="10" type="primary">BTNL2</name>
</gene>
<evidence type="ECO:0000256" key="7">
    <source>
        <dbReference type="SAM" id="MobiDB-lite"/>
    </source>
</evidence>
<feature type="transmembrane region" description="Helical" evidence="8">
    <location>
        <begin position="461"/>
        <end position="482"/>
    </location>
</feature>
<dbReference type="FunFam" id="2.60.40.10:FF:000088">
    <property type="entry name" value="Butyrophilin subfamily 1 member A1"/>
    <property type="match status" value="2"/>
</dbReference>
<feature type="compositionally biased region" description="Basic and acidic residues" evidence="7">
    <location>
        <begin position="542"/>
        <end position="555"/>
    </location>
</feature>
<evidence type="ECO:0000256" key="2">
    <source>
        <dbReference type="ARBA" id="ARBA00022692"/>
    </source>
</evidence>
<feature type="domain" description="Ig-like" evidence="9">
    <location>
        <begin position="43"/>
        <end position="140"/>
    </location>
</feature>
<dbReference type="Ensembl" id="ENSBTAT00000049415.5">
    <property type="protein sequence ID" value="ENSBTAP00000046309.3"/>
    <property type="gene ID" value="ENSBTAG00000034939.5"/>
</dbReference>
<dbReference type="InterPro" id="IPR003599">
    <property type="entry name" value="Ig_sub"/>
</dbReference>
<evidence type="ECO:0000256" key="4">
    <source>
        <dbReference type="ARBA" id="ARBA00023136"/>
    </source>
</evidence>
<reference evidence="10" key="3">
    <citation type="submission" date="2025-09" db="UniProtKB">
        <authorList>
            <consortium name="Ensembl"/>
        </authorList>
    </citation>
    <scope>IDENTIFICATION</scope>
    <source>
        <strain evidence="10">Hereford</strain>
    </source>
</reference>
<dbReference type="InterPro" id="IPR013106">
    <property type="entry name" value="Ig_V-set"/>
</dbReference>
<feature type="domain" description="Ig-like" evidence="9">
    <location>
        <begin position="365"/>
        <end position="449"/>
    </location>
</feature>
<dbReference type="Proteomes" id="UP000009136">
    <property type="component" value="Chromosome 23"/>
</dbReference>
<dbReference type="CDD" id="cd05713">
    <property type="entry name" value="IgV_MOG_like"/>
    <property type="match status" value="2"/>
</dbReference>
<dbReference type="Gene3D" id="2.60.40.10">
    <property type="entry name" value="Immunoglobulins"/>
    <property type="match status" value="4"/>
</dbReference>
<dbReference type="PROSITE" id="PS50835">
    <property type="entry name" value="IG_LIKE"/>
    <property type="match status" value="4"/>
</dbReference>
<dbReference type="SMART" id="SM00409">
    <property type="entry name" value="IG"/>
    <property type="match status" value="3"/>
</dbReference>
<reference evidence="10" key="2">
    <citation type="submission" date="2025-08" db="UniProtKB">
        <authorList>
            <consortium name="Ensembl"/>
        </authorList>
    </citation>
    <scope>IDENTIFICATION</scope>
    <source>
        <strain evidence="10">Hereford</strain>
    </source>
</reference>
<accession>F6RVV2</accession>
<evidence type="ECO:0000313" key="10">
    <source>
        <dbReference type="Ensembl" id="ENSBTAP00000046309.3"/>
    </source>
</evidence>
<dbReference type="Pfam" id="PF22705">
    <property type="entry name" value="C2-set_3"/>
    <property type="match status" value="2"/>
</dbReference>
<reference evidence="10" key="1">
    <citation type="submission" date="2018-03" db="EMBL/GenBank/DDBJ databases">
        <title>ARS-UCD1.2.</title>
        <authorList>
            <person name="Rosen B.D."/>
            <person name="Bickhart D.M."/>
            <person name="Koren S."/>
            <person name="Schnabel R.D."/>
            <person name="Hall R."/>
            <person name="Zimin A."/>
            <person name="Dreischer C."/>
            <person name="Schultheiss S."/>
            <person name="Schroeder S.G."/>
            <person name="Elsik C.G."/>
            <person name="Couldrey C."/>
            <person name="Liu G.E."/>
            <person name="Van Tassell C.P."/>
            <person name="Phillippy A.M."/>
            <person name="Smith T.P.L."/>
            <person name="Medrano J.F."/>
        </authorList>
    </citation>
    <scope>NUCLEOTIDE SEQUENCE [LARGE SCALE GENOMIC DNA]</scope>
    <source>
        <strain evidence="10">Hereford</strain>
    </source>
</reference>
<feature type="domain" description="Ig-like" evidence="9">
    <location>
        <begin position="236"/>
        <end position="355"/>
    </location>
</feature>
<organism evidence="10 11">
    <name type="scientific">Bos taurus</name>
    <name type="common">Bovine</name>
    <dbReference type="NCBI Taxonomy" id="9913"/>
    <lineage>
        <taxon>Eukaryota</taxon>
        <taxon>Metazoa</taxon>
        <taxon>Chordata</taxon>
        <taxon>Craniata</taxon>
        <taxon>Vertebrata</taxon>
        <taxon>Euteleostomi</taxon>
        <taxon>Mammalia</taxon>
        <taxon>Eutheria</taxon>
        <taxon>Laurasiatheria</taxon>
        <taxon>Artiodactyla</taxon>
        <taxon>Ruminantia</taxon>
        <taxon>Pecora</taxon>
        <taxon>Bovidae</taxon>
        <taxon>Bovinae</taxon>
        <taxon>Bos</taxon>
    </lineage>
</organism>
<dbReference type="GO" id="GO:0032743">
    <property type="term" value="P:positive regulation of interleukin-2 production"/>
    <property type="evidence" value="ECO:0007669"/>
    <property type="project" value="Ensembl"/>
</dbReference>
<keyword evidence="3 8" id="KW-1133">Transmembrane helix</keyword>
<proteinExistence type="predicted"/>
<dbReference type="GO" id="GO:0016020">
    <property type="term" value="C:membrane"/>
    <property type="evidence" value="ECO:0007669"/>
    <property type="project" value="UniProtKB-SubCell"/>
</dbReference>
<feature type="domain" description="Ig-like" evidence="9">
    <location>
        <begin position="148"/>
        <end position="234"/>
    </location>
</feature>
<evidence type="ECO:0000256" key="5">
    <source>
        <dbReference type="ARBA" id="ARBA00023157"/>
    </source>
</evidence>
<dbReference type="GO" id="GO:0042102">
    <property type="term" value="P:positive regulation of T cell proliferation"/>
    <property type="evidence" value="ECO:0007669"/>
    <property type="project" value="Ensembl"/>
</dbReference>
<dbReference type="FunFam" id="2.60.40.10:FF:000183">
    <property type="entry name" value="Myelin-oligodendrocyte glycoprotein"/>
    <property type="match status" value="2"/>
</dbReference>
<dbReference type="SUPFAM" id="SSF48726">
    <property type="entry name" value="Immunoglobulin"/>
    <property type="match status" value="4"/>
</dbReference>
<dbReference type="InterPro" id="IPR036179">
    <property type="entry name" value="Ig-like_dom_sf"/>
</dbReference>
<keyword evidence="5" id="KW-1015">Disulfide bond</keyword>
<dbReference type="PANTHER" id="PTHR24100">
    <property type="entry name" value="BUTYROPHILIN"/>
    <property type="match status" value="1"/>
</dbReference>
<dbReference type="GO" id="GO:0050860">
    <property type="term" value="P:negative regulation of T cell receptor signaling pathway"/>
    <property type="evidence" value="ECO:0007669"/>
    <property type="project" value="Ensembl"/>
</dbReference>
<dbReference type="STRING" id="9913.ENSBTAP00000046309"/>
<feature type="region of interest" description="Disordered" evidence="7">
    <location>
        <begin position="536"/>
        <end position="555"/>
    </location>
</feature>
<sequence length="555" mass="62090">MVELPGYSLSGVFASFFFMLLSMKQSDDFRVTGSAHPILAMVGEDALLTCQLLPKRTAMHMEVRWYRSEPSTPVFLYRDGDEVTEIQMEEYRGRVEWIEDGITEGSVSLKIHSLQPSDHGQYWCRVKDDNYLAETSLLLQVASLGSDPYIHMDGSVESGLQLVCTAKGWFPEPQVSWQDIKGEKLLTFSNYNFQDEDGLFYVESTLVVRDASTEAVSCFIHNPSLTEEKGSDVSIPEKLQTEMASLKVIGPSQPILVRVGEDIQLTCSLAPKTDAQSMEVRWVRSHRHPAVYVYTDGARVAGEQMAEYRGRTALLSDAISEGRLTLQINDARTSDDGKYQCLFEKDGVYQEADLDLKIIGLGSSPQISMEGPKDGEVKLKCTSEGWFPQPQVQWRDMEGNTIPSSSQDLTQGSQGLFQVEAFLLVTNSSIVNVTCSISSPLLGEEKKTTFYASESRMIYSWNILLIWGLLLLLLVGVVGLIWRKNCRKVNKTLDSKTAHPERILSEGNKLVTYRESRSQMSCNNLMASFASWDGRGLSQEGGTERRRLGIGQDRP</sequence>
<keyword evidence="2 8" id="KW-0812">Transmembrane</keyword>
<dbReference type="GO" id="GO:0005102">
    <property type="term" value="F:signaling receptor binding"/>
    <property type="evidence" value="ECO:0007669"/>
    <property type="project" value="Ensembl"/>
</dbReference>
<dbReference type="InterPro" id="IPR013783">
    <property type="entry name" value="Ig-like_fold"/>
</dbReference>
<dbReference type="InterPro" id="IPR053896">
    <property type="entry name" value="BTN3A2-like_Ig-C"/>
</dbReference>
<keyword evidence="11" id="KW-1185">Reference proteome</keyword>
<dbReference type="PANTHER" id="PTHR24100:SF105">
    <property type="entry name" value="BUTYROPHILIN-LIKE PROTEIN 2"/>
    <property type="match status" value="1"/>
</dbReference>